<evidence type="ECO:0000313" key="2">
    <source>
        <dbReference type="Proteomes" id="UP000054567"/>
    </source>
</evidence>
<dbReference type="EMBL" id="DS268113">
    <property type="protein sequence ID" value="KMM72146.1"/>
    <property type="molecule type" value="Genomic_DNA"/>
</dbReference>
<reference evidence="1 2" key="1">
    <citation type="submission" date="2007-06" db="EMBL/GenBank/DDBJ databases">
        <title>The Genome Sequence of Coccidioides posadasii RMSCC_3488.</title>
        <authorList>
            <consortium name="Coccidioides Genome Resources Consortium"/>
            <consortium name="The Broad Institute Genome Sequencing Platform"/>
            <person name="Henn M.R."/>
            <person name="Sykes S."/>
            <person name="Young S."/>
            <person name="Jaffe D."/>
            <person name="Berlin A."/>
            <person name="Alvarez P."/>
            <person name="Butler J."/>
            <person name="Gnerre S."/>
            <person name="Grabherr M."/>
            <person name="Mauceli E."/>
            <person name="Brockman W."/>
            <person name="Kodira C."/>
            <person name="Alvarado L."/>
            <person name="Zeng Q."/>
            <person name="Crawford M."/>
            <person name="Antoine C."/>
            <person name="Devon K."/>
            <person name="Galgiani J."/>
            <person name="Orsborn K."/>
            <person name="Lewis M.L."/>
            <person name="Nusbaum C."/>
            <person name="Galagan J."/>
            <person name="Birren B."/>
        </authorList>
    </citation>
    <scope>NUCLEOTIDE SEQUENCE [LARGE SCALE GENOMIC DNA]</scope>
    <source>
        <strain evidence="1 2">RMSCC 3488</strain>
    </source>
</reference>
<name>A0A0J6FG98_COCPO</name>
<accession>A0A0J6FG98</accession>
<reference evidence="2" key="3">
    <citation type="journal article" date="2010" name="Genome Res.">
        <title>Population genomic sequencing of Coccidioides fungi reveals recent hybridization and transposon control.</title>
        <authorList>
            <person name="Neafsey D.E."/>
            <person name="Barker B.M."/>
            <person name="Sharpton T.J."/>
            <person name="Stajich J.E."/>
            <person name="Park D.J."/>
            <person name="Whiston E."/>
            <person name="Hung C.-Y."/>
            <person name="McMahan C."/>
            <person name="White J."/>
            <person name="Sykes S."/>
            <person name="Heiman D."/>
            <person name="Young S."/>
            <person name="Zeng Q."/>
            <person name="Abouelleil A."/>
            <person name="Aftuck L."/>
            <person name="Bessette D."/>
            <person name="Brown A."/>
            <person name="FitzGerald M."/>
            <person name="Lui A."/>
            <person name="Macdonald J.P."/>
            <person name="Priest M."/>
            <person name="Orbach M.J."/>
            <person name="Galgiani J.N."/>
            <person name="Kirkland T.N."/>
            <person name="Cole G.T."/>
            <person name="Birren B.W."/>
            <person name="Henn M.R."/>
            <person name="Taylor J.W."/>
            <person name="Rounsley S.D."/>
        </authorList>
    </citation>
    <scope>NUCLEOTIDE SEQUENCE [LARGE SCALE GENOMIC DNA]</scope>
    <source>
        <strain evidence="2">RMSCC 3488</strain>
    </source>
</reference>
<gene>
    <name evidence="1" type="ORF">CPAG_08445</name>
</gene>
<proteinExistence type="predicted"/>
<sequence length="173" mass="19275">MKSCFVHLSPKFPLLPDPQFHHGKYVPYYPPSPPEAGPVCRTSDSFHSQLDKLPSHVVHPIDSFFRSVIGGRQNWQDVHALDLFSPTNLPQEVDHETAVEKLSWAAAVASLPAGKVNQAMTGFLFKPGTERPLLLMNFEQSMHARIRLGLLVSASLFSVRSTPYSVHKYVSLA</sequence>
<dbReference type="Proteomes" id="UP000054567">
    <property type="component" value="Unassembled WGS sequence"/>
</dbReference>
<organism evidence="1 2">
    <name type="scientific">Coccidioides posadasii RMSCC 3488</name>
    <dbReference type="NCBI Taxonomy" id="454284"/>
    <lineage>
        <taxon>Eukaryota</taxon>
        <taxon>Fungi</taxon>
        <taxon>Dikarya</taxon>
        <taxon>Ascomycota</taxon>
        <taxon>Pezizomycotina</taxon>
        <taxon>Eurotiomycetes</taxon>
        <taxon>Eurotiomycetidae</taxon>
        <taxon>Onygenales</taxon>
        <taxon>Onygenaceae</taxon>
        <taxon>Coccidioides</taxon>
    </lineage>
</organism>
<dbReference type="VEuPathDB" id="FungiDB:CPAG_08445"/>
<protein>
    <submittedName>
        <fullName evidence="1">Uncharacterized protein</fullName>
    </submittedName>
</protein>
<dbReference type="AlphaFoldDB" id="A0A0J6FG98"/>
<reference evidence="2" key="2">
    <citation type="journal article" date="2009" name="Genome Res.">
        <title>Comparative genomic analyses of the human fungal pathogens Coccidioides and their relatives.</title>
        <authorList>
            <person name="Sharpton T.J."/>
            <person name="Stajich J.E."/>
            <person name="Rounsley S.D."/>
            <person name="Gardner M.J."/>
            <person name="Wortman J.R."/>
            <person name="Jordar V.S."/>
            <person name="Maiti R."/>
            <person name="Kodira C.D."/>
            <person name="Neafsey D.E."/>
            <person name="Zeng Q."/>
            <person name="Hung C.-Y."/>
            <person name="McMahan C."/>
            <person name="Muszewska A."/>
            <person name="Grynberg M."/>
            <person name="Mandel M.A."/>
            <person name="Kellner E.M."/>
            <person name="Barker B.M."/>
            <person name="Galgiani J.N."/>
            <person name="Orbach M.J."/>
            <person name="Kirkland T.N."/>
            <person name="Cole G.T."/>
            <person name="Henn M.R."/>
            <person name="Birren B.W."/>
            <person name="Taylor J.W."/>
        </authorList>
    </citation>
    <scope>NUCLEOTIDE SEQUENCE [LARGE SCALE GENOMIC DNA]</scope>
    <source>
        <strain evidence="2">RMSCC 3488</strain>
    </source>
</reference>
<evidence type="ECO:0000313" key="1">
    <source>
        <dbReference type="EMBL" id="KMM72146.1"/>
    </source>
</evidence>